<dbReference type="EC" id="1.11.1.7" evidence="3"/>
<sequence>MKVCDFLVILNKYLSYNGLQKQFRVFSWTYGFNSKEETSRRFVWISFPHLQLFAKQSLLSIASAAGKAIAVDKATQDKSRPSTARVKVELDLLANLPYRMRIQYVDEKTRKSVEKFKKFVFDNLPSYCNFCKHQGRNESECQLLLGNNASRNQEEASKVGSGIKKYHGDAWEILDEKRDGNKALVVDKSGVHDQGCDASLLLDETPTIVSEKTALPNLGSVRGFVKLGRRDSTTASHTLAETDLPGPFDSLSRLISGFANKGLSTRDMVALSGSHSIGQAQCFLFRDRIYSNGTDIDAGFASTRRRQCPQEDQNGNLAPLDLNIVIALEHLPLIFAAAMIKIGDISPLTGQNGIIRTVCGAIN</sequence>
<keyword evidence="8 10" id="KW-0408">Iron</keyword>
<proteinExistence type="inferred from homology"/>
<dbReference type="GO" id="GO:0020037">
    <property type="term" value="F:heme binding"/>
    <property type="evidence" value="ECO:0007669"/>
    <property type="project" value="InterPro"/>
</dbReference>
<keyword evidence="4" id="KW-0575">Peroxidase</keyword>
<evidence type="ECO:0000256" key="10">
    <source>
        <dbReference type="PIRSR" id="PIRSR600823-3"/>
    </source>
</evidence>
<keyword evidence="14" id="KW-1185">Reference proteome</keyword>
<dbReference type="eggNOG" id="ENOG502QSXF">
    <property type="taxonomic scope" value="Eukaryota"/>
</dbReference>
<reference evidence="13" key="2">
    <citation type="submission" date="2015-06" db="UniProtKB">
        <authorList>
            <consortium name="EnsemblPlants"/>
        </authorList>
    </citation>
    <scope>IDENTIFICATION</scope>
    <source>
        <strain evidence="13">DM1-3 516 R44</strain>
    </source>
</reference>
<evidence type="ECO:0000256" key="6">
    <source>
        <dbReference type="ARBA" id="ARBA00022723"/>
    </source>
</evidence>
<dbReference type="InParanoid" id="M1B3W6"/>
<dbReference type="AlphaFoldDB" id="M1B3W6"/>
<feature type="domain" description="Plant heme peroxidase family profile" evidence="12">
    <location>
        <begin position="140"/>
        <end position="363"/>
    </location>
</feature>
<dbReference type="SUPFAM" id="SSF48113">
    <property type="entry name" value="Heme-dependent peroxidases"/>
    <property type="match status" value="1"/>
</dbReference>
<evidence type="ECO:0000256" key="2">
    <source>
        <dbReference type="ARBA" id="ARBA00006873"/>
    </source>
</evidence>
<dbReference type="Gene3D" id="1.10.520.10">
    <property type="match status" value="2"/>
</dbReference>
<keyword evidence="11" id="KW-1015">Disulfide bond</keyword>
<keyword evidence="7" id="KW-0560">Oxidoreductase</keyword>
<evidence type="ECO:0000256" key="5">
    <source>
        <dbReference type="ARBA" id="ARBA00022617"/>
    </source>
</evidence>
<dbReference type="GO" id="GO:0006979">
    <property type="term" value="P:response to oxidative stress"/>
    <property type="evidence" value="ECO:0007669"/>
    <property type="project" value="InterPro"/>
</dbReference>
<dbReference type="InterPro" id="IPR010255">
    <property type="entry name" value="Haem_peroxidase_sf"/>
</dbReference>
<dbReference type="GO" id="GO:0046872">
    <property type="term" value="F:metal ion binding"/>
    <property type="evidence" value="ECO:0007669"/>
    <property type="project" value="UniProtKB-KW"/>
</dbReference>
<evidence type="ECO:0000313" key="13">
    <source>
        <dbReference type="EnsemblPlants" id="PGSC0003DMT400036596"/>
    </source>
</evidence>
<dbReference type="PANTHER" id="PTHR31388:SF115">
    <property type="entry name" value="PEROXIDASE 5"/>
    <property type="match status" value="1"/>
</dbReference>
<feature type="binding site" description="axial binding residue" evidence="10">
    <location>
        <position position="275"/>
    </location>
    <ligand>
        <name>heme b</name>
        <dbReference type="ChEBI" id="CHEBI:60344"/>
    </ligand>
    <ligandPart>
        <name>Fe</name>
        <dbReference type="ChEBI" id="CHEBI:18248"/>
    </ligandPart>
</feature>
<protein>
    <recommendedName>
        <fullName evidence="3">peroxidase</fullName>
        <ecNumber evidence="3">1.11.1.7</ecNumber>
    </recommendedName>
</protein>
<dbReference type="PANTHER" id="PTHR31388">
    <property type="entry name" value="PEROXIDASE 72-RELATED"/>
    <property type="match status" value="1"/>
</dbReference>
<reference evidence="14" key="1">
    <citation type="journal article" date="2011" name="Nature">
        <title>Genome sequence and analysis of the tuber crop potato.</title>
        <authorList>
            <consortium name="The Potato Genome Sequencing Consortium"/>
        </authorList>
    </citation>
    <scope>NUCLEOTIDE SEQUENCE [LARGE SCALE GENOMIC DNA]</scope>
    <source>
        <strain evidence="14">cv. DM1-3 516 R44</strain>
    </source>
</reference>
<evidence type="ECO:0000313" key="14">
    <source>
        <dbReference type="Proteomes" id="UP000011115"/>
    </source>
</evidence>
<dbReference type="EnsemblPlants" id="PGSC0003DMT400036596">
    <property type="protein sequence ID" value="PGSC0003DMT400036596"/>
    <property type="gene ID" value="PGSC0003DMG400014110"/>
</dbReference>
<dbReference type="InterPro" id="IPR000823">
    <property type="entry name" value="Peroxidase_pln"/>
</dbReference>
<dbReference type="GO" id="GO:0140825">
    <property type="term" value="F:lactoperoxidase activity"/>
    <property type="evidence" value="ECO:0007669"/>
    <property type="project" value="UniProtKB-EC"/>
</dbReference>
<comment type="similarity">
    <text evidence="2">Belongs to the peroxidase family. Ascorbate peroxidase subfamily.</text>
</comment>
<keyword evidence="10" id="KW-0106">Calcium</keyword>
<dbReference type="Gene3D" id="1.10.420.10">
    <property type="entry name" value="Peroxidase, domain 2"/>
    <property type="match status" value="1"/>
</dbReference>
<comment type="catalytic activity">
    <reaction evidence="1">
        <text>2 a phenolic donor + H2O2 = 2 a phenolic radical donor + 2 H2O</text>
        <dbReference type="Rhea" id="RHEA:56136"/>
        <dbReference type="ChEBI" id="CHEBI:15377"/>
        <dbReference type="ChEBI" id="CHEBI:16240"/>
        <dbReference type="ChEBI" id="CHEBI:139520"/>
        <dbReference type="ChEBI" id="CHEBI:139521"/>
        <dbReference type="EC" id="1.11.1.7"/>
    </reaction>
</comment>
<accession>M1B3W6</accession>
<keyword evidence="6 10" id="KW-0479">Metal-binding</keyword>
<dbReference type="InterPro" id="IPR002016">
    <property type="entry name" value="Haem_peroxidase"/>
</dbReference>
<evidence type="ECO:0000256" key="7">
    <source>
        <dbReference type="ARBA" id="ARBA00023002"/>
    </source>
</evidence>
<evidence type="ECO:0000259" key="12">
    <source>
        <dbReference type="PROSITE" id="PS50873"/>
    </source>
</evidence>
<dbReference type="InterPro" id="IPR019793">
    <property type="entry name" value="Peroxidases_heam-ligand_BS"/>
</dbReference>
<feature type="binding site" evidence="10">
    <location>
        <position position="321"/>
    </location>
    <ligand>
        <name>Ca(2+)</name>
        <dbReference type="ChEBI" id="CHEBI:29108"/>
        <label>2</label>
    </ligand>
</feature>
<dbReference type="Gramene" id="PGSC0003DMT400036596">
    <property type="protein sequence ID" value="PGSC0003DMT400036596"/>
    <property type="gene ID" value="PGSC0003DMG400014110"/>
</dbReference>
<dbReference type="Pfam" id="PF00141">
    <property type="entry name" value="peroxidase"/>
    <property type="match status" value="1"/>
</dbReference>
<keyword evidence="5" id="KW-0349">Heme</keyword>
<evidence type="ECO:0000256" key="9">
    <source>
        <dbReference type="PIRSR" id="PIRSR600823-2"/>
    </source>
</evidence>
<name>M1B3W6_SOLTU</name>
<dbReference type="PROSITE" id="PS50873">
    <property type="entry name" value="PEROXIDASE_4"/>
    <property type="match status" value="1"/>
</dbReference>
<comment type="cofactor">
    <cofactor evidence="10">
        <name>Ca(2+)</name>
        <dbReference type="ChEBI" id="CHEBI:29108"/>
    </cofactor>
    <text evidence="10">Binds 2 calcium ions per subunit.</text>
</comment>
<dbReference type="Proteomes" id="UP000011115">
    <property type="component" value="Unassembled WGS sequence"/>
</dbReference>
<evidence type="ECO:0000256" key="8">
    <source>
        <dbReference type="ARBA" id="ARBA00023004"/>
    </source>
</evidence>
<evidence type="ECO:0000256" key="4">
    <source>
        <dbReference type="ARBA" id="ARBA00022559"/>
    </source>
</evidence>
<dbReference type="HOGENOM" id="CLU_763776_0_0_1"/>
<dbReference type="PROSITE" id="PS00435">
    <property type="entry name" value="PEROXIDASE_1"/>
    <property type="match status" value="1"/>
</dbReference>
<feature type="binding site" evidence="9">
    <location>
        <position position="245"/>
    </location>
    <ligand>
        <name>substrate</name>
    </ligand>
</feature>
<comment type="cofactor">
    <cofactor evidence="10">
        <name>heme b</name>
        <dbReference type="ChEBI" id="CHEBI:60344"/>
    </cofactor>
    <text evidence="10">Binds 1 heme b (iron(II)-protoporphyrin IX) group per subunit.</text>
</comment>
<evidence type="ECO:0000256" key="1">
    <source>
        <dbReference type="ARBA" id="ARBA00000189"/>
    </source>
</evidence>
<organism evidence="13 14">
    <name type="scientific">Solanum tuberosum</name>
    <name type="common">Potato</name>
    <dbReference type="NCBI Taxonomy" id="4113"/>
    <lineage>
        <taxon>Eukaryota</taxon>
        <taxon>Viridiplantae</taxon>
        <taxon>Streptophyta</taxon>
        <taxon>Embryophyta</taxon>
        <taxon>Tracheophyta</taxon>
        <taxon>Spermatophyta</taxon>
        <taxon>Magnoliopsida</taxon>
        <taxon>eudicotyledons</taxon>
        <taxon>Gunneridae</taxon>
        <taxon>Pentapetalae</taxon>
        <taxon>asterids</taxon>
        <taxon>lamiids</taxon>
        <taxon>Solanales</taxon>
        <taxon>Solanaceae</taxon>
        <taxon>Solanoideae</taxon>
        <taxon>Solaneae</taxon>
        <taxon>Solanum</taxon>
    </lineage>
</organism>
<evidence type="ECO:0000256" key="3">
    <source>
        <dbReference type="ARBA" id="ARBA00012313"/>
    </source>
</evidence>
<feature type="disulfide bond" evidence="11">
    <location>
        <begin position="282"/>
        <end position="308"/>
    </location>
</feature>
<dbReference type="PaxDb" id="4113-PGSC0003DMT400036596"/>
<dbReference type="STRING" id="4113.M1B3W6"/>
<evidence type="ECO:0000256" key="11">
    <source>
        <dbReference type="PIRSR" id="PIRSR600823-5"/>
    </source>
</evidence>